<keyword evidence="2" id="KW-0479">Metal-binding</keyword>
<dbReference type="RefSeq" id="XP_052745812.1">
    <property type="nucleotide sequence ID" value="XM_052889852.1"/>
</dbReference>
<feature type="domain" description="C2H2-type" evidence="9">
    <location>
        <begin position="342"/>
        <end position="369"/>
    </location>
</feature>
<evidence type="ECO:0000256" key="4">
    <source>
        <dbReference type="ARBA" id="ARBA00022771"/>
    </source>
</evidence>
<evidence type="ECO:0000256" key="5">
    <source>
        <dbReference type="ARBA" id="ARBA00022833"/>
    </source>
</evidence>
<evidence type="ECO:0000259" key="9">
    <source>
        <dbReference type="PROSITE" id="PS50157"/>
    </source>
</evidence>
<feature type="domain" description="C2H2-type" evidence="9">
    <location>
        <begin position="226"/>
        <end position="249"/>
    </location>
</feature>
<name>A0ABM3M2T5_BICAN</name>
<keyword evidence="7" id="KW-0539">Nucleus</keyword>
<sequence length="439" mass="50647">MPNISIVKGLTKPVKRSKNYTAIAKLSNITVVGGVYKSLNPAIGINRAVVKKNNKAQRKKAPPKLPEKIDDNRPITERQMHCINIEVFLTHTTATPIRSHDGFSYMCCFCNENFVNPADLKDHSLMKHKNAHDIIEFMKKQRPDAFLLKLDITLLKCTICDTSIDTVDELFDHLQNEHKKRLHTEVKCQIVPFKFGGEQLQCALCSLFFTKYKILLEHMHTHFRNFVCDICDAGFVSRRAMLSHKDTHTKGSFECGECSKVFENPQRRRTHMNAVHRFMNLPSKCGICKERFTGGRLKDLHMIAVHGMSPVIRKCLACDKTFPSQQALRIHTKKYHLLERNFQCSECDMKFFTGALLKNHMLKHTGQKDFQCDVCLKWFGRKCVLTEHMRIHMNDRRFVCMHCGRGFVQKCSWRGHLRTVHGEIDDGVMTNQHDASYGP</sequence>
<keyword evidence="4 8" id="KW-0863">Zinc-finger</keyword>
<dbReference type="Pfam" id="PF00096">
    <property type="entry name" value="zf-C2H2"/>
    <property type="match status" value="2"/>
</dbReference>
<keyword evidence="6" id="KW-0238">DNA-binding</keyword>
<dbReference type="SMART" id="SM00355">
    <property type="entry name" value="ZnF_C2H2"/>
    <property type="match status" value="10"/>
</dbReference>
<dbReference type="SUPFAM" id="SSF57667">
    <property type="entry name" value="beta-beta-alpha zinc fingers"/>
    <property type="match status" value="3"/>
</dbReference>
<evidence type="ECO:0000256" key="6">
    <source>
        <dbReference type="ARBA" id="ARBA00023125"/>
    </source>
</evidence>
<evidence type="ECO:0000256" key="1">
    <source>
        <dbReference type="ARBA" id="ARBA00004123"/>
    </source>
</evidence>
<reference evidence="11" key="1">
    <citation type="submission" date="2025-08" db="UniProtKB">
        <authorList>
            <consortium name="RefSeq"/>
        </authorList>
    </citation>
    <scope>IDENTIFICATION</scope>
</reference>
<dbReference type="InterPro" id="IPR036236">
    <property type="entry name" value="Znf_C2H2_sf"/>
</dbReference>
<keyword evidence="5" id="KW-0862">Zinc</keyword>
<protein>
    <submittedName>
        <fullName evidence="11">Gastrula zinc finger protein XlCGF26.1-like</fullName>
    </submittedName>
</protein>
<evidence type="ECO:0000313" key="11">
    <source>
        <dbReference type="RefSeq" id="XP_052745812.1"/>
    </source>
</evidence>
<feature type="domain" description="C2H2-type" evidence="9">
    <location>
        <begin position="313"/>
        <end position="341"/>
    </location>
</feature>
<dbReference type="PROSITE" id="PS50157">
    <property type="entry name" value="ZINC_FINGER_C2H2_2"/>
    <property type="match status" value="7"/>
</dbReference>
<evidence type="ECO:0000256" key="8">
    <source>
        <dbReference type="PROSITE-ProRule" id="PRU00042"/>
    </source>
</evidence>
<keyword evidence="3" id="KW-0677">Repeat</keyword>
<comment type="subcellular location">
    <subcellularLocation>
        <location evidence="1">Nucleus</location>
    </subcellularLocation>
</comment>
<dbReference type="Pfam" id="PF13912">
    <property type="entry name" value="zf-C2H2_6"/>
    <property type="match status" value="3"/>
</dbReference>
<feature type="domain" description="C2H2-type" evidence="9">
    <location>
        <begin position="253"/>
        <end position="276"/>
    </location>
</feature>
<proteinExistence type="predicted"/>
<feature type="domain" description="C2H2-type" evidence="9">
    <location>
        <begin position="398"/>
        <end position="421"/>
    </location>
</feature>
<feature type="domain" description="C2H2-type" evidence="9">
    <location>
        <begin position="370"/>
        <end position="397"/>
    </location>
</feature>
<organism evidence="10 11">
    <name type="scientific">Bicyclus anynana</name>
    <name type="common">Squinting bush brown butterfly</name>
    <dbReference type="NCBI Taxonomy" id="110368"/>
    <lineage>
        <taxon>Eukaryota</taxon>
        <taxon>Metazoa</taxon>
        <taxon>Ecdysozoa</taxon>
        <taxon>Arthropoda</taxon>
        <taxon>Hexapoda</taxon>
        <taxon>Insecta</taxon>
        <taxon>Pterygota</taxon>
        <taxon>Neoptera</taxon>
        <taxon>Endopterygota</taxon>
        <taxon>Lepidoptera</taxon>
        <taxon>Glossata</taxon>
        <taxon>Ditrysia</taxon>
        <taxon>Papilionoidea</taxon>
        <taxon>Nymphalidae</taxon>
        <taxon>Satyrinae</taxon>
        <taxon>Satyrini</taxon>
        <taxon>Mycalesina</taxon>
        <taxon>Bicyclus</taxon>
    </lineage>
</organism>
<dbReference type="GeneID" id="128199618"/>
<dbReference type="InterPro" id="IPR013087">
    <property type="entry name" value="Znf_C2H2_type"/>
</dbReference>
<dbReference type="PROSITE" id="PS00028">
    <property type="entry name" value="ZINC_FINGER_C2H2_1"/>
    <property type="match status" value="8"/>
</dbReference>
<evidence type="ECO:0000256" key="2">
    <source>
        <dbReference type="ARBA" id="ARBA00022723"/>
    </source>
</evidence>
<dbReference type="Gene3D" id="3.30.160.60">
    <property type="entry name" value="Classic Zinc Finger"/>
    <property type="match status" value="6"/>
</dbReference>
<dbReference type="Proteomes" id="UP001652582">
    <property type="component" value="Chromosome 26"/>
</dbReference>
<evidence type="ECO:0000313" key="10">
    <source>
        <dbReference type="Proteomes" id="UP001652582"/>
    </source>
</evidence>
<dbReference type="PANTHER" id="PTHR24390">
    <property type="entry name" value="ZINC FINGER PROTEIN"/>
    <property type="match status" value="1"/>
</dbReference>
<gene>
    <name evidence="11" type="primary">LOC128199618</name>
</gene>
<evidence type="ECO:0000256" key="3">
    <source>
        <dbReference type="ARBA" id="ARBA00022737"/>
    </source>
</evidence>
<feature type="domain" description="C2H2-type" evidence="9">
    <location>
        <begin position="105"/>
        <end position="133"/>
    </location>
</feature>
<dbReference type="PANTHER" id="PTHR24390:SF159">
    <property type="entry name" value="GROWTH FACTOR INDEPENDENT 1 TRANSCRIPTIONAL REPRESSOR"/>
    <property type="match status" value="1"/>
</dbReference>
<keyword evidence="10" id="KW-1185">Reference proteome</keyword>
<evidence type="ECO:0000256" key="7">
    <source>
        <dbReference type="ARBA" id="ARBA00023242"/>
    </source>
</evidence>
<accession>A0ABM3M2T5</accession>